<dbReference type="RefSeq" id="XP_045957807.1">
    <property type="nucleotide sequence ID" value="XM_046103144.1"/>
</dbReference>
<name>A0A9P8UJS3_9PEZI</name>
<comment type="caution">
    <text evidence="2">The sequence shown here is derived from an EMBL/GenBank/DDBJ whole genome shotgun (WGS) entry which is preliminary data.</text>
</comment>
<evidence type="ECO:0000313" key="3">
    <source>
        <dbReference type="Proteomes" id="UP000758603"/>
    </source>
</evidence>
<dbReference type="OrthoDB" id="191037at2759"/>
<dbReference type="SUPFAM" id="SSF56112">
    <property type="entry name" value="Protein kinase-like (PK-like)"/>
    <property type="match status" value="1"/>
</dbReference>
<dbReference type="Proteomes" id="UP000758603">
    <property type="component" value="Unassembled WGS sequence"/>
</dbReference>
<accession>A0A9P8UJS3</accession>
<protein>
    <submittedName>
        <fullName evidence="2">Kinase-like domain-containing protein</fullName>
    </submittedName>
</protein>
<evidence type="ECO:0000313" key="2">
    <source>
        <dbReference type="EMBL" id="KAH6653530.1"/>
    </source>
</evidence>
<dbReference type="Gene3D" id="3.90.1200.10">
    <property type="match status" value="1"/>
</dbReference>
<dbReference type="PANTHER" id="PTHR11012">
    <property type="entry name" value="PROTEIN KINASE-LIKE DOMAIN-CONTAINING"/>
    <property type="match status" value="1"/>
</dbReference>
<gene>
    <name evidence="2" type="ORF">BKA67DRAFT_570179</name>
</gene>
<organism evidence="2 3">
    <name type="scientific">Truncatella angustata</name>
    <dbReference type="NCBI Taxonomy" id="152316"/>
    <lineage>
        <taxon>Eukaryota</taxon>
        <taxon>Fungi</taxon>
        <taxon>Dikarya</taxon>
        <taxon>Ascomycota</taxon>
        <taxon>Pezizomycotina</taxon>
        <taxon>Sordariomycetes</taxon>
        <taxon>Xylariomycetidae</taxon>
        <taxon>Amphisphaeriales</taxon>
        <taxon>Sporocadaceae</taxon>
        <taxon>Truncatella</taxon>
    </lineage>
</organism>
<dbReference type="GeneID" id="70132036"/>
<dbReference type="Pfam" id="PF02958">
    <property type="entry name" value="EcKL"/>
    <property type="match status" value="1"/>
</dbReference>
<keyword evidence="3" id="KW-1185">Reference proteome</keyword>
<sequence length="383" mass="43294">MSNIPLPLTAEQITPTWLAAVLGFPVESIVVARTMKGTADKIFLTVKYQSTDQNGKWPRRICIKGCFNPELAKDIPPLKDFCRVEAQFFRTVMPTLGSMEFPKCFGTRVNQEQGIVVMEDLRDKGYTFGDPEVILSVEQVKDGVAQLAALHAGTWGRSRADYPWMTPYEKTMNDMFDAEGVDYDQMARDPARYKLPEQYRNGKFARAMLNRYFSRPTNRFQCLVHGDAHVGNTCFSPDGEVGFIDWQIVDSRPPFHDLSYFTASALSIDDRRKHEMEILQHYLDCLDSYGGPKLSTLERDVMIEYKLGFLVGMGWTVTTTCMQTIKRINAHLERFMAALVDHKVADLVEALPEPDLNSVTGRESDIKKDMGAVSSVQTTLAEV</sequence>
<dbReference type="EMBL" id="JAGPXC010000005">
    <property type="protein sequence ID" value="KAH6653530.1"/>
    <property type="molecule type" value="Genomic_DNA"/>
</dbReference>
<dbReference type="InterPro" id="IPR015897">
    <property type="entry name" value="CHK_kinase-like"/>
</dbReference>
<feature type="domain" description="CHK kinase-like" evidence="1">
    <location>
        <begin position="116"/>
        <end position="292"/>
    </location>
</feature>
<dbReference type="SMART" id="SM00587">
    <property type="entry name" value="CHK"/>
    <property type="match status" value="1"/>
</dbReference>
<dbReference type="PANTHER" id="PTHR11012:SF30">
    <property type="entry name" value="PROTEIN KINASE-LIKE DOMAIN-CONTAINING"/>
    <property type="match status" value="1"/>
</dbReference>
<keyword evidence="2" id="KW-0808">Transferase</keyword>
<proteinExistence type="predicted"/>
<dbReference type="InterPro" id="IPR004119">
    <property type="entry name" value="EcKL"/>
</dbReference>
<dbReference type="GO" id="GO:0016301">
    <property type="term" value="F:kinase activity"/>
    <property type="evidence" value="ECO:0007669"/>
    <property type="project" value="UniProtKB-KW"/>
</dbReference>
<keyword evidence="2" id="KW-0418">Kinase</keyword>
<dbReference type="AlphaFoldDB" id="A0A9P8UJS3"/>
<dbReference type="InterPro" id="IPR011009">
    <property type="entry name" value="Kinase-like_dom_sf"/>
</dbReference>
<reference evidence="2" key="1">
    <citation type="journal article" date="2021" name="Nat. Commun.">
        <title>Genetic determinants of endophytism in the Arabidopsis root mycobiome.</title>
        <authorList>
            <person name="Mesny F."/>
            <person name="Miyauchi S."/>
            <person name="Thiergart T."/>
            <person name="Pickel B."/>
            <person name="Atanasova L."/>
            <person name="Karlsson M."/>
            <person name="Huettel B."/>
            <person name="Barry K.W."/>
            <person name="Haridas S."/>
            <person name="Chen C."/>
            <person name="Bauer D."/>
            <person name="Andreopoulos W."/>
            <person name="Pangilinan J."/>
            <person name="LaButti K."/>
            <person name="Riley R."/>
            <person name="Lipzen A."/>
            <person name="Clum A."/>
            <person name="Drula E."/>
            <person name="Henrissat B."/>
            <person name="Kohler A."/>
            <person name="Grigoriev I.V."/>
            <person name="Martin F.M."/>
            <person name="Hacquard S."/>
        </authorList>
    </citation>
    <scope>NUCLEOTIDE SEQUENCE</scope>
    <source>
        <strain evidence="2">MPI-SDFR-AT-0073</strain>
    </source>
</reference>
<evidence type="ECO:0000259" key="1">
    <source>
        <dbReference type="SMART" id="SM00587"/>
    </source>
</evidence>